<evidence type="ECO:0000313" key="2">
    <source>
        <dbReference type="EMBL" id="MCS0599518.1"/>
    </source>
</evidence>
<evidence type="ECO:0000313" key="3">
    <source>
        <dbReference type="Proteomes" id="UP001206572"/>
    </source>
</evidence>
<reference evidence="2 3" key="1">
    <citation type="submission" date="2022-08" db="EMBL/GenBank/DDBJ databases">
        <title>Reclassification of Massilia species as members of the genera Telluria, Duganella, Pseudoduganella, Mokoshia gen. nov. and Zemynaea gen. nov. using orthogonal and non-orthogonal genome-based approaches.</title>
        <authorList>
            <person name="Bowman J.P."/>
        </authorList>
    </citation>
    <scope>NUCLEOTIDE SEQUENCE [LARGE SCALE GENOMIC DNA]</scope>
    <source>
        <strain evidence="2 3">JCM 31661</strain>
    </source>
</reference>
<dbReference type="InterPro" id="IPR011990">
    <property type="entry name" value="TPR-like_helical_dom_sf"/>
</dbReference>
<keyword evidence="1" id="KW-0472">Membrane</keyword>
<protein>
    <recommendedName>
        <fullName evidence="4">Tetratricopeptide repeat protein</fullName>
    </recommendedName>
</protein>
<dbReference type="RefSeq" id="WP_258830514.1">
    <property type="nucleotide sequence ID" value="NZ_JANUHA010000032.1"/>
</dbReference>
<sequence>MRKDIVAARSSGCAAGLFIQQIVFAMPIFGLGLHLIIAIFFAVHAVRTGRQMVWLLILFSFPLLGSIVYFAVVFLPHSRLERQARMAGHALQKKLDPGRDVREARQAFDLTPTAHNQMRLAGALLEAGQTAEAVAQYDACLQGPFAGDAEVILGAARARLAHGQAAAAIALLLPLQTRQPSFRPDEVGLALGRAYTACGQRAEAGEQFIAAAERSGSVEARVELALWALANGQQAVAQRELTEIAHARKHMTKHALDLHCDLLRQLDAALAGQAT</sequence>
<dbReference type="PIRSF" id="PIRSF030959">
    <property type="entry name" value="UCP030959"/>
    <property type="match status" value="1"/>
</dbReference>
<keyword evidence="1" id="KW-1133">Transmembrane helix</keyword>
<keyword evidence="3" id="KW-1185">Reference proteome</keyword>
<organism evidence="2 3">
    <name type="scientific">Massilia agri</name>
    <dbReference type="NCBI Taxonomy" id="1886785"/>
    <lineage>
        <taxon>Bacteria</taxon>
        <taxon>Pseudomonadati</taxon>
        <taxon>Pseudomonadota</taxon>
        <taxon>Betaproteobacteria</taxon>
        <taxon>Burkholderiales</taxon>
        <taxon>Oxalobacteraceae</taxon>
        <taxon>Telluria group</taxon>
        <taxon>Massilia</taxon>
    </lineage>
</organism>
<proteinExistence type="predicted"/>
<comment type="caution">
    <text evidence="2">The sequence shown here is derived from an EMBL/GenBank/DDBJ whole genome shotgun (WGS) entry which is preliminary data.</text>
</comment>
<dbReference type="Gene3D" id="1.25.40.10">
    <property type="entry name" value="Tetratricopeptide repeat domain"/>
    <property type="match status" value="1"/>
</dbReference>
<feature type="transmembrane region" description="Helical" evidence="1">
    <location>
        <begin position="21"/>
        <end position="46"/>
    </location>
</feature>
<evidence type="ECO:0000256" key="1">
    <source>
        <dbReference type="SAM" id="Phobius"/>
    </source>
</evidence>
<dbReference type="SUPFAM" id="SSF48452">
    <property type="entry name" value="TPR-like"/>
    <property type="match status" value="1"/>
</dbReference>
<dbReference type="EMBL" id="JANUHA010000032">
    <property type="protein sequence ID" value="MCS0599518.1"/>
    <property type="molecule type" value="Genomic_DNA"/>
</dbReference>
<keyword evidence="1" id="KW-0812">Transmembrane</keyword>
<dbReference type="Proteomes" id="UP001206572">
    <property type="component" value="Unassembled WGS sequence"/>
</dbReference>
<feature type="transmembrane region" description="Helical" evidence="1">
    <location>
        <begin position="52"/>
        <end position="75"/>
    </location>
</feature>
<evidence type="ECO:0008006" key="4">
    <source>
        <dbReference type="Google" id="ProtNLM"/>
    </source>
</evidence>
<accession>A0ABT2ATD5</accession>
<dbReference type="InterPro" id="IPR014562">
    <property type="entry name" value="UCP030959_TPR_rpt-cont"/>
</dbReference>
<name>A0ABT2ATD5_9BURK</name>
<gene>
    <name evidence="2" type="ORF">NX780_24555</name>
</gene>